<accession>A0AAV1TTX4</accession>
<comment type="subcellular location">
    <subcellularLocation>
        <location evidence="1">Nucleus</location>
    </subcellularLocation>
</comment>
<evidence type="ECO:0000256" key="5">
    <source>
        <dbReference type="ARBA" id="ARBA00023242"/>
    </source>
</evidence>
<dbReference type="InterPro" id="IPR036388">
    <property type="entry name" value="WH-like_DNA-bd_sf"/>
</dbReference>
<dbReference type="PRINTS" id="PR00302">
    <property type="entry name" value="LUPUSLA"/>
</dbReference>
<dbReference type="Pfam" id="PF00076">
    <property type="entry name" value="RRM_1"/>
    <property type="match status" value="1"/>
</dbReference>
<feature type="domain" description="RRM" evidence="7">
    <location>
        <begin position="101"/>
        <end position="177"/>
    </location>
</feature>
<evidence type="ECO:0000256" key="2">
    <source>
        <dbReference type="ARBA" id="ARBA00022884"/>
    </source>
</evidence>
<dbReference type="GO" id="GO:0006396">
    <property type="term" value="P:RNA processing"/>
    <property type="evidence" value="ECO:0007669"/>
    <property type="project" value="InterPro"/>
</dbReference>
<evidence type="ECO:0000313" key="10">
    <source>
        <dbReference type="Proteomes" id="UP001162060"/>
    </source>
</evidence>
<dbReference type="GO" id="GO:0003723">
    <property type="term" value="F:RNA binding"/>
    <property type="evidence" value="ECO:0007669"/>
    <property type="project" value="UniProtKB-UniRule"/>
</dbReference>
<dbReference type="InterPro" id="IPR045180">
    <property type="entry name" value="La_dom_prot"/>
</dbReference>
<protein>
    <submittedName>
        <fullName evidence="9">Uncharacterized protein</fullName>
    </submittedName>
</protein>
<dbReference type="InterPro" id="IPR035979">
    <property type="entry name" value="RBD_domain_sf"/>
</dbReference>
<proteinExistence type="predicted"/>
<evidence type="ECO:0000256" key="4">
    <source>
        <dbReference type="ARBA" id="ARBA00023163"/>
    </source>
</evidence>
<dbReference type="InterPro" id="IPR006630">
    <property type="entry name" value="La_HTH"/>
</dbReference>
<dbReference type="GO" id="GO:1990904">
    <property type="term" value="C:ribonucleoprotein complex"/>
    <property type="evidence" value="ECO:0007669"/>
    <property type="project" value="InterPro"/>
</dbReference>
<dbReference type="InterPro" id="IPR002344">
    <property type="entry name" value="Lupus_La"/>
</dbReference>
<evidence type="ECO:0000256" key="1">
    <source>
        <dbReference type="ARBA" id="ARBA00004123"/>
    </source>
</evidence>
<dbReference type="EMBL" id="CAKLBY020000092">
    <property type="protein sequence ID" value="CAK7925864.1"/>
    <property type="molecule type" value="Genomic_DNA"/>
</dbReference>
<dbReference type="PROSITE" id="PS50102">
    <property type="entry name" value="RRM"/>
    <property type="match status" value="1"/>
</dbReference>
<dbReference type="Gene3D" id="1.10.10.10">
    <property type="entry name" value="Winged helix-like DNA-binding domain superfamily/Winged helix DNA-binding domain"/>
    <property type="match status" value="1"/>
</dbReference>
<dbReference type="PROSITE" id="PS50961">
    <property type="entry name" value="HTH_LA"/>
    <property type="match status" value="1"/>
</dbReference>
<evidence type="ECO:0000256" key="6">
    <source>
        <dbReference type="PROSITE-ProRule" id="PRU00332"/>
    </source>
</evidence>
<organism evidence="9 10">
    <name type="scientific">Peronospora matthiolae</name>
    <dbReference type="NCBI Taxonomy" id="2874970"/>
    <lineage>
        <taxon>Eukaryota</taxon>
        <taxon>Sar</taxon>
        <taxon>Stramenopiles</taxon>
        <taxon>Oomycota</taxon>
        <taxon>Peronosporomycetes</taxon>
        <taxon>Peronosporales</taxon>
        <taxon>Peronosporaceae</taxon>
        <taxon>Peronospora</taxon>
    </lineage>
</organism>
<dbReference type="SUPFAM" id="SSF46785">
    <property type="entry name" value="Winged helix' DNA-binding domain"/>
    <property type="match status" value="1"/>
</dbReference>
<dbReference type="Pfam" id="PF05383">
    <property type="entry name" value="La"/>
    <property type="match status" value="1"/>
</dbReference>
<dbReference type="AlphaFoldDB" id="A0AAV1TTX4"/>
<keyword evidence="5" id="KW-0539">Nucleus</keyword>
<sequence length="258" mass="29063">MEGKTTGKSQRKRLQRQLEFYLSESNLRQDKFLQQAMDDNGFVPAHVFLSFNKLKVLKATERMILEEAERSSVLQVNRTASSIAPNFVPKKTNQDHGTDARTIYIDTFGVMDDHDSLRRAFASFGKVNLVSLPRFSQSRKFKGFGFVEFADEVAADKAVANLSYVDLRGIRVMKKTRWLDMKEQLKNCLAHGGGAEGSASDSVSLSCSSKPSSFLSTAVTKTKDRKRCSLASTEHIHFGDDFDKETTENEETTKKQRL</sequence>
<dbReference type="GO" id="GO:0005634">
    <property type="term" value="C:nucleus"/>
    <property type="evidence" value="ECO:0007669"/>
    <property type="project" value="UniProtKB-SubCell"/>
</dbReference>
<gene>
    <name evidence="9" type="ORF">PM001_LOCUS11014</name>
</gene>
<evidence type="ECO:0000259" key="7">
    <source>
        <dbReference type="PROSITE" id="PS50102"/>
    </source>
</evidence>
<dbReference type="CDD" id="cd07323">
    <property type="entry name" value="LAM"/>
    <property type="match status" value="1"/>
</dbReference>
<evidence type="ECO:0000313" key="9">
    <source>
        <dbReference type="EMBL" id="CAK7925864.1"/>
    </source>
</evidence>
<evidence type="ECO:0000259" key="8">
    <source>
        <dbReference type="PROSITE" id="PS50961"/>
    </source>
</evidence>
<feature type="domain" description="HTH La-type RNA-binding" evidence="8">
    <location>
        <begin position="4"/>
        <end position="94"/>
    </location>
</feature>
<dbReference type="PANTHER" id="PTHR22792:SF62">
    <property type="entry name" value="LA-RELATED PROTEIN 7"/>
    <property type="match status" value="1"/>
</dbReference>
<dbReference type="InterPro" id="IPR036390">
    <property type="entry name" value="WH_DNA-bd_sf"/>
</dbReference>
<dbReference type="PANTHER" id="PTHR22792">
    <property type="entry name" value="LUPUS LA PROTEIN-RELATED"/>
    <property type="match status" value="1"/>
</dbReference>
<name>A0AAV1TTX4_9STRA</name>
<dbReference type="Proteomes" id="UP001162060">
    <property type="component" value="Unassembled WGS sequence"/>
</dbReference>
<keyword evidence="2 6" id="KW-0694">RNA-binding</keyword>
<dbReference type="SUPFAM" id="SSF54928">
    <property type="entry name" value="RNA-binding domain, RBD"/>
    <property type="match status" value="1"/>
</dbReference>
<dbReference type="InterPro" id="IPR000504">
    <property type="entry name" value="RRM_dom"/>
</dbReference>
<keyword evidence="3" id="KW-0805">Transcription regulation</keyword>
<dbReference type="SMART" id="SM00360">
    <property type="entry name" value="RRM"/>
    <property type="match status" value="1"/>
</dbReference>
<dbReference type="Gene3D" id="3.30.70.330">
    <property type="match status" value="1"/>
</dbReference>
<keyword evidence="4" id="KW-0804">Transcription</keyword>
<dbReference type="SMART" id="SM00715">
    <property type="entry name" value="LA"/>
    <property type="match status" value="1"/>
</dbReference>
<dbReference type="InterPro" id="IPR012677">
    <property type="entry name" value="Nucleotide-bd_a/b_plait_sf"/>
</dbReference>
<reference evidence="9" key="1">
    <citation type="submission" date="2024-01" db="EMBL/GenBank/DDBJ databases">
        <authorList>
            <person name="Webb A."/>
        </authorList>
    </citation>
    <scope>NUCLEOTIDE SEQUENCE</scope>
    <source>
        <strain evidence="9">Pm1</strain>
    </source>
</reference>
<evidence type="ECO:0000256" key="3">
    <source>
        <dbReference type="ARBA" id="ARBA00023015"/>
    </source>
</evidence>
<comment type="caution">
    <text evidence="9">The sequence shown here is derived from an EMBL/GenBank/DDBJ whole genome shotgun (WGS) entry which is preliminary data.</text>
</comment>